<dbReference type="OrthoDB" id="9787346at2"/>
<evidence type="ECO:0000256" key="8">
    <source>
        <dbReference type="HAMAP-Rule" id="MF_01521"/>
    </source>
</evidence>
<dbReference type="Pfam" id="PF02659">
    <property type="entry name" value="Mntp"/>
    <property type="match status" value="1"/>
</dbReference>
<dbReference type="PANTHER" id="PTHR35529:SF1">
    <property type="entry name" value="MANGANESE EFFLUX PUMP MNTP-RELATED"/>
    <property type="match status" value="1"/>
</dbReference>
<sequence>MNWTLATVLGLSLSMDAFAVSCAIPLCRVRLTRRDTLRVAGCFGFFQGLMPLLGWILAARFADLLRPLDHWVAFGLLLFVGGKMVREGRGKKEDCPVGEGDPTRGRLLLLLALGTSIDALAVGVSFLGMPVRVLPTAGVIGGITFLVCLGGLLASGRFFRGQSGRFEVLGGVVLVGIGLKILLDHLCRGI</sequence>
<dbReference type="Proteomes" id="UP000005096">
    <property type="component" value="Chromosome"/>
</dbReference>
<evidence type="ECO:0000256" key="6">
    <source>
        <dbReference type="ARBA" id="ARBA00023136"/>
    </source>
</evidence>
<accession>E3CV16</accession>
<comment type="subcellular location">
    <subcellularLocation>
        <location evidence="8">Cell membrane</location>
        <topology evidence="8">Multi-pass membrane protein</topology>
    </subcellularLocation>
</comment>
<dbReference type="eggNOG" id="COG1971">
    <property type="taxonomic scope" value="Bacteria"/>
</dbReference>
<keyword evidence="4 8" id="KW-1133">Transmembrane helix</keyword>
<feature type="transmembrane region" description="Helical" evidence="8">
    <location>
        <begin position="166"/>
        <end position="183"/>
    </location>
</feature>
<proteinExistence type="inferred from homology"/>
<keyword evidence="6 8" id="KW-0472">Membrane</keyword>
<keyword evidence="2 8" id="KW-1003">Cell membrane</keyword>
<reference evidence="9 10" key="1">
    <citation type="journal article" date="2010" name="Stand. Genomic Sci.">
        <title>Non-contiguous finished genome sequence of Aminomonas paucivorans type strain (GLU-3).</title>
        <authorList>
            <person name="Pitluck S."/>
            <person name="Yasawong M."/>
            <person name="Held B."/>
            <person name="Lapidus A."/>
            <person name="Nolan M."/>
            <person name="Copeland A."/>
            <person name="Lucas S."/>
            <person name="Del Rio T.G."/>
            <person name="Tice H."/>
            <person name="Cheng J.F."/>
            <person name="Chertkov O."/>
            <person name="Goodwin L."/>
            <person name="Tapia R."/>
            <person name="Han C."/>
            <person name="Liolios K."/>
            <person name="Ivanova N."/>
            <person name="Mavromatis K."/>
            <person name="Ovchinnikova G."/>
            <person name="Pati A."/>
            <person name="Chen A."/>
            <person name="Palaniappan K."/>
            <person name="Land M."/>
            <person name="Hauser L."/>
            <person name="Chang Y.J."/>
            <person name="Jeffries C.D."/>
            <person name="Pukall R."/>
            <person name="Spring S."/>
            <person name="Rohde M."/>
            <person name="Sikorski J."/>
            <person name="Goker M."/>
            <person name="Woyke T."/>
            <person name="Bristow J."/>
            <person name="Eisen J.A."/>
            <person name="Markowitz V."/>
            <person name="Hugenholtz P."/>
            <person name="Kyrpides N.C."/>
            <person name="Klenk H.P."/>
        </authorList>
    </citation>
    <scope>NUCLEOTIDE SEQUENCE [LARGE SCALE GENOMIC DNA]</scope>
    <source>
        <strain evidence="9 10">DSM 12260</strain>
    </source>
</reference>
<dbReference type="HAMAP" id="MF_01521">
    <property type="entry name" value="MntP_pump"/>
    <property type="match status" value="1"/>
</dbReference>
<feature type="transmembrane region" description="Helical" evidence="8">
    <location>
        <begin position="39"/>
        <end position="58"/>
    </location>
</feature>
<name>E3CV16_9BACT</name>
<comment type="similarity">
    <text evidence="8">Belongs to the MntP (TC 9.B.29) family.</text>
</comment>
<dbReference type="PANTHER" id="PTHR35529">
    <property type="entry name" value="MANGANESE EFFLUX PUMP MNTP-RELATED"/>
    <property type="match status" value="1"/>
</dbReference>
<keyword evidence="7 8" id="KW-0464">Manganese</keyword>
<dbReference type="EMBL" id="CM001022">
    <property type="protein sequence ID" value="EFQ23173.1"/>
    <property type="molecule type" value="Genomic_DNA"/>
</dbReference>
<dbReference type="HOGENOM" id="CLU_096410_3_0_0"/>
<dbReference type="PaxDb" id="584708-Apau_0745"/>
<keyword evidence="3 8" id="KW-0812">Transmembrane</keyword>
<evidence type="ECO:0000256" key="1">
    <source>
        <dbReference type="ARBA" id="ARBA00022448"/>
    </source>
</evidence>
<dbReference type="STRING" id="584708.Apau_0745"/>
<dbReference type="InterPro" id="IPR022929">
    <property type="entry name" value="Put_MntP"/>
</dbReference>
<evidence type="ECO:0000256" key="3">
    <source>
        <dbReference type="ARBA" id="ARBA00022692"/>
    </source>
</evidence>
<evidence type="ECO:0000256" key="2">
    <source>
        <dbReference type="ARBA" id="ARBA00022475"/>
    </source>
</evidence>
<dbReference type="InterPro" id="IPR003810">
    <property type="entry name" value="Mntp/YtaF"/>
</dbReference>
<keyword evidence="10" id="KW-1185">Reference proteome</keyword>
<dbReference type="AlphaFoldDB" id="E3CV16"/>
<evidence type="ECO:0000256" key="5">
    <source>
        <dbReference type="ARBA" id="ARBA00023065"/>
    </source>
</evidence>
<gene>
    <name evidence="8" type="primary">mntP</name>
    <name evidence="9" type="ORF">Apau_0745</name>
</gene>
<feature type="transmembrane region" description="Helical" evidence="8">
    <location>
        <begin position="70"/>
        <end position="86"/>
    </location>
</feature>
<feature type="transmembrane region" description="Helical" evidence="8">
    <location>
        <begin position="133"/>
        <end position="154"/>
    </location>
</feature>
<keyword evidence="1 8" id="KW-0813">Transport</keyword>
<dbReference type="GO" id="GO:0005384">
    <property type="term" value="F:manganese ion transmembrane transporter activity"/>
    <property type="evidence" value="ECO:0007669"/>
    <property type="project" value="UniProtKB-UniRule"/>
</dbReference>
<dbReference type="GO" id="GO:0005886">
    <property type="term" value="C:plasma membrane"/>
    <property type="evidence" value="ECO:0007669"/>
    <property type="project" value="UniProtKB-SubCell"/>
</dbReference>
<keyword evidence="5 8" id="KW-0406">Ion transport</keyword>
<dbReference type="RefSeq" id="WP_006300340.1">
    <property type="nucleotide sequence ID" value="NZ_CM001022.1"/>
</dbReference>
<protein>
    <recommendedName>
        <fullName evidence="8">Putative manganese efflux pump MntP</fullName>
    </recommendedName>
</protein>
<evidence type="ECO:0000256" key="7">
    <source>
        <dbReference type="ARBA" id="ARBA00023211"/>
    </source>
</evidence>
<evidence type="ECO:0000313" key="9">
    <source>
        <dbReference type="EMBL" id="EFQ23173.1"/>
    </source>
</evidence>
<evidence type="ECO:0000256" key="4">
    <source>
        <dbReference type="ARBA" id="ARBA00022989"/>
    </source>
</evidence>
<comment type="function">
    <text evidence="8">Probably functions as a manganese efflux pump.</text>
</comment>
<evidence type="ECO:0000313" key="10">
    <source>
        <dbReference type="Proteomes" id="UP000005096"/>
    </source>
</evidence>
<feature type="transmembrane region" description="Helical" evidence="8">
    <location>
        <begin position="107"/>
        <end position="127"/>
    </location>
</feature>
<organism evidence="9 10">
    <name type="scientific">Aminomonas paucivorans DSM 12260</name>
    <dbReference type="NCBI Taxonomy" id="584708"/>
    <lineage>
        <taxon>Bacteria</taxon>
        <taxon>Thermotogati</taxon>
        <taxon>Synergistota</taxon>
        <taxon>Synergistia</taxon>
        <taxon>Synergistales</taxon>
        <taxon>Synergistaceae</taxon>
        <taxon>Aminomonas</taxon>
    </lineage>
</organism>
<feature type="transmembrane region" description="Helical" evidence="8">
    <location>
        <begin position="6"/>
        <end position="27"/>
    </location>
</feature>